<proteinExistence type="predicted"/>
<name>X1B8I3_9ZZZZ</name>
<reference evidence="1" key="1">
    <citation type="journal article" date="2014" name="Front. Microbiol.">
        <title>High frequency of phylogenetically diverse reductive dehalogenase-homologous genes in deep subseafloor sedimentary metagenomes.</title>
        <authorList>
            <person name="Kawai M."/>
            <person name="Futagami T."/>
            <person name="Toyoda A."/>
            <person name="Takaki Y."/>
            <person name="Nishi S."/>
            <person name="Hori S."/>
            <person name="Arai W."/>
            <person name="Tsubouchi T."/>
            <person name="Morono Y."/>
            <person name="Uchiyama I."/>
            <person name="Ito T."/>
            <person name="Fujiyama A."/>
            <person name="Inagaki F."/>
            <person name="Takami H."/>
        </authorList>
    </citation>
    <scope>NUCLEOTIDE SEQUENCE</scope>
    <source>
        <strain evidence="1">Expedition CK06-06</strain>
    </source>
</reference>
<sequence>EIVLVADKAEIQPGDSLYIYTIRVLNTGINNKWIIGASALTDFTSKNAAGVGGTGVSTFQQRILVPSLLLMGARTTPGDKTMVKVSVWEYTATETPKKVGEIDVIVVAP</sequence>
<accession>X1B8I3</accession>
<feature type="non-terminal residue" evidence="1">
    <location>
        <position position="1"/>
    </location>
</feature>
<evidence type="ECO:0000313" key="1">
    <source>
        <dbReference type="EMBL" id="GAG92054.1"/>
    </source>
</evidence>
<gene>
    <name evidence="1" type="ORF">S01H4_48494</name>
</gene>
<dbReference type="EMBL" id="BART01027348">
    <property type="protein sequence ID" value="GAG92054.1"/>
    <property type="molecule type" value="Genomic_DNA"/>
</dbReference>
<comment type="caution">
    <text evidence="1">The sequence shown here is derived from an EMBL/GenBank/DDBJ whole genome shotgun (WGS) entry which is preliminary data.</text>
</comment>
<organism evidence="1">
    <name type="scientific">marine sediment metagenome</name>
    <dbReference type="NCBI Taxonomy" id="412755"/>
    <lineage>
        <taxon>unclassified sequences</taxon>
        <taxon>metagenomes</taxon>
        <taxon>ecological metagenomes</taxon>
    </lineage>
</organism>
<dbReference type="AlphaFoldDB" id="X1B8I3"/>
<protein>
    <submittedName>
        <fullName evidence="1">Uncharacterized protein</fullName>
    </submittedName>
</protein>